<evidence type="ECO:0000313" key="14">
    <source>
        <dbReference type="Proteomes" id="UP000193218"/>
    </source>
</evidence>
<feature type="transmembrane region" description="Helical" evidence="12">
    <location>
        <begin position="343"/>
        <end position="362"/>
    </location>
</feature>
<feature type="transmembrane region" description="Helical" evidence="12">
    <location>
        <begin position="156"/>
        <end position="174"/>
    </location>
</feature>
<keyword evidence="4" id="KW-0479">Metal-binding</keyword>
<evidence type="ECO:0000256" key="1">
    <source>
        <dbReference type="ARBA" id="ARBA00001970"/>
    </source>
</evidence>
<evidence type="ECO:0000256" key="3">
    <source>
        <dbReference type="ARBA" id="ARBA00022692"/>
    </source>
</evidence>
<dbReference type="STRING" id="4999.A0A1Y1USJ2"/>
<evidence type="ECO:0000256" key="6">
    <source>
        <dbReference type="ARBA" id="ARBA00023002"/>
    </source>
</evidence>
<dbReference type="InterPro" id="IPR003780">
    <property type="entry name" value="COX15/CtaA_fam"/>
</dbReference>
<feature type="transmembrane region" description="Helical" evidence="12">
    <location>
        <begin position="407"/>
        <end position="427"/>
    </location>
</feature>
<keyword evidence="14" id="KW-1185">Reference proteome</keyword>
<dbReference type="AlphaFoldDB" id="A0A1Y1USJ2"/>
<dbReference type="HAMAP" id="MF_01665">
    <property type="entry name" value="HemeA_synth_type2"/>
    <property type="match status" value="1"/>
</dbReference>
<evidence type="ECO:0000256" key="7">
    <source>
        <dbReference type="ARBA" id="ARBA00023004"/>
    </source>
</evidence>
<feature type="transmembrane region" description="Helical" evidence="12">
    <location>
        <begin position="224"/>
        <end position="247"/>
    </location>
</feature>
<protein>
    <submittedName>
        <fullName evidence="13">Cytochrome oxidase assembly protein-domain-containing protein</fullName>
    </submittedName>
</protein>
<comment type="caution">
    <text evidence="13">The sequence shown here is derived from an EMBL/GenBank/DDBJ whole genome shotgun (WGS) entry which is preliminary data.</text>
</comment>
<dbReference type="GO" id="GO:0046872">
    <property type="term" value="F:metal ion binding"/>
    <property type="evidence" value="ECO:0007669"/>
    <property type="project" value="UniProtKB-KW"/>
</dbReference>
<sequence>MWGPSVMGPSRALSRSVRPLFARPLLRRPLLTRSASRPAFFHPSTHFETTFFTHSRSLSTLPPARAVPRSLPKWLFGCSALVFGILVVGGLTRLTESGLSIVEWQPITGILPPLTQAEWDEEWEKYRVSPEGVLTNSRIEMDEFKKIFYMEWAHRIAGRVLGVGFVVPMVYYMARYRLPRKLQGKLLLLGLGIGFQGALGWYMVKSGLDQEIIDNRGVPRVSQYRLAAHLSAALALYVGMLHTALSLRQHVPNVALAQPDVRRFARVARVAGAMVFLTAVSGAFVAGLDAGLVYNEFPTMGGRLVPPTDELLDQRYARRPDGRDNWWRNMLENPVTAQFDHRLFATTTFTVLLSLPLLPRVIMTASSRQLLPRSTMLLARSTAAAAIAQVTLGITTLLYLVPVPLAAAHQAGSVVLLTLITGLVTSLRRPGQVMRVVKSL</sequence>
<accession>A0A1Y1USJ2</accession>
<dbReference type="GeneID" id="33556212"/>
<evidence type="ECO:0000256" key="2">
    <source>
        <dbReference type="ARBA" id="ARBA00004141"/>
    </source>
</evidence>
<proteinExistence type="inferred from homology"/>
<evidence type="ECO:0000256" key="4">
    <source>
        <dbReference type="ARBA" id="ARBA00022723"/>
    </source>
</evidence>
<keyword evidence="8" id="KW-0350">Heme biosynthesis</keyword>
<dbReference type="GO" id="GO:0016653">
    <property type="term" value="F:oxidoreductase activity, acting on NAD(P)H, heme protein as acceptor"/>
    <property type="evidence" value="ECO:0007669"/>
    <property type="project" value="TreeGrafter"/>
</dbReference>
<dbReference type="GO" id="GO:0005743">
    <property type="term" value="C:mitochondrial inner membrane"/>
    <property type="evidence" value="ECO:0007669"/>
    <property type="project" value="TreeGrafter"/>
</dbReference>
<reference evidence="13 14" key="1">
    <citation type="submission" date="2017-03" db="EMBL/GenBank/DDBJ databases">
        <title>Widespread Adenine N6-methylation of Active Genes in Fungi.</title>
        <authorList>
            <consortium name="DOE Joint Genome Institute"/>
            <person name="Mondo S.J."/>
            <person name="Dannebaum R.O."/>
            <person name="Kuo R.C."/>
            <person name="Louie K.B."/>
            <person name="Bewick A.J."/>
            <person name="Labutti K."/>
            <person name="Haridas S."/>
            <person name="Kuo A."/>
            <person name="Salamov A."/>
            <person name="Ahrendt S.R."/>
            <person name="Lau R."/>
            <person name="Bowen B.P."/>
            <person name="Lipzen A."/>
            <person name="Sullivan W."/>
            <person name="Andreopoulos W.B."/>
            <person name="Clum A."/>
            <person name="Lindquist E."/>
            <person name="Daum C."/>
            <person name="Northen T.R."/>
            <person name="Ramamoorthy G."/>
            <person name="Schmitz R.J."/>
            <person name="Gryganskyi A."/>
            <person name="Culley D."/>
            <person name="Magnuson J."/>
            <person name="James T.Y."/>
            <person name="O'Malley M.A."/>
            <person name="Stajich J.E."/>
            <person name="Spatafora J.W."/>
            <person name="Visel A."/>
            <person name="Grigoriev I.V."/>
        </authorList>
    </citation>
    <scope>NUCLEOTIDE SEQUENCE [LARGE SCALE GENOMIC DNA]</scope>
    <source>
        <strain evidence="13 14">NRRL Y-17943</strain>
    </source>
</reference>
<dbReference type="OrthoDB" id="1726137at2759"/>
<dbReference type="GO" id="GO:0120547">
    <property type="term" value="F:heme A synthase activity"/>
    <property type="evidence" value="ECO:0007669"/>
    <property type="project" value="UniProtKB-EC"/>
</dbReference>
<keyword evidence="6" id="KW-0560">Oxidoreductase</keyword>
<name>A0A1Y1USJ2_9TREE</name>
<dbReference type="EMBL" id="NBSH01000001">
    <property type="protein sequence ID" value="ORX40922.1"/>
    <property type="molecule type" value="Genomic_DNA"/>
</dbReference>
<dbReference type="Pfam" id="PF02628">
    <property type="entry name" value="COX15-CtaA"/>
    <property type="match status" value="1"/>
</dbReference>
<evidence type="ECO:0000256" key="9">
    <source>
        <dbReference type="ARBA" id="ARBA00023136"/>
    </source>
</evidence>
<evidence type="ECO:0000313" key="13">
    <source>
        <dbReference type="EMBL" id="ORX40922.1"/>
    </source>
</evidence>
<dbReference type="FunCoup" id="A0A1Y1USJ2">
    <property type="interactions" value="474"/>
</dbReference>
<keyword evidence="5 12" id="KW-1133">Transmembrane helix</keyword>
<dbReference type="PANTHER" id="PTHR23289:SF2">
    <property type="entry name" value="CYTOCHROME C OXIDASE ASSEMBLY PROTEIN COX15 HOMOLOG"/>
    <property type="match status" value="1"/>
</dbReference>
<evidence type="ECO:0000256" key="5">
    <source>
        <dbReference type="ARBA" id="ARBA00022989"/>
    </source>
</evidence>
<evidence type="ECO:0000256" key="10">
    <source>
        <dbReference type="ARBA" id="ARBA00044501"/>
    </source>
</evidence>
<dbReference type="InterPro" id="IPR023754">
    <property type="entry name" value="HemeA_Synthase_type2"/>
</dbReference>
<feature type="transmembrane region" description="Helical" evidence="12">
    <location>
        <begin position="383"/>
        <end position="401"/>
    </location>
</feature>
<feature type="transmembrane region" description="Helical" evidence="12">
    <location>
        <begin position="74"/>
        <end position="94"/>
    </location>
</feature>
<evidence type="ECO:0000256" key="11">
    <source>
        <dbReference type="ARBA" id="ARBA00048044"/>
    </source>
</evidence>
<keyword evidence="7" id="KW-0408">Iron</keyword>
<feature type="transmembrane region" description="Helical" evidence="12">
    <location>
        <begin position="267"/>
        <end position="288"/>
    </location>
</feature>
<comment type="catalytic activity">
    <reaction evidence="11">
        <text>Fe(II)-heme o + 2 A + H2O = Fe(II)-heme a + 2 AH2</text>
        <dbReference type="Rhea" id="RHEA:63388"/>
        <dbReference type="ChEBI" id="CHEBI:13193"/>
        <dbReference type="ChEBI" id="CHEBI:15377"/>
        <dbReference type="ChEBI" id="CHEBI:17499"/>
        <dbReference type="ChEBI" id="CHEBI:60530"/>
        <dbReference type="ChEBI" id="CHEBI:61715"/>
        <dbReference type="EC" id="1.17.99.9"/>
    </reaction>
    <physiologicalReaction direction="left-to-right" evidence="11">
        <dbReference type="Rhea" id="RHEA:63389"/>
    </physiologicalReaction>
</comment>
<comment type="cofactor">
    <cofactor evidence="1">
        <name>heme b</name>
        <dbReference type="ChEBI" id="CHEBI:60344"/>
    </cofactor>
</comment>
<keyword evidence="3 12" id="KW-0812">Transmembrane</keyword>
<comment type="pathway">
    <text evidence="10">Porphyrin-containing compound metabolism; heme A biosynthesis; heme A from heme O: step 1/1.</text>
</comment>
<dbReference type="InParanoid" id="A0A1Y1USJ2"/>
<gene>
    <name evidence="13" type="ORF">BD324DRAFT_612560</name>
</gene>
<evidence type="ECO:0000256" key="8">
    <source>
        <dbReference type="ARBA" id="ARBA00023133"/>
    </source>
</evidence>
<dbReference type="Proteomes" id="UP000193218">
    <property type="component" value="Unassembled WGS sequence"/>
</dbReference>
<comment type="subcellular location">
    <subcellularLocation>
        <location evidence="2">Membrane</location>
        <topology evidence="2">Multi-pass membrane protein</topology>
    </subcellularLocation>
</comment>
<dbReference type="PANTHER" id="PTHR23289">
    <property type="entry name" value="CYTOCHROME C OXIDASE ASSEMBLY PROTEIN COX15"/>
    <property type="match status" value="1"/>
</dbReference>
<organism evidence="13 14">
    <name type="scientific">Kockovaella imperatae</name>
    <dbReference type="NCBI Taxonomy" id="4999"/>
    <lineage>
        <taxon>Eukaryota</taxon>
        <taxon>Fungi</taxon>
        <taxon>Dikarya</taxon>
        <taxon>Basidiomycota</taxon>
        <taxon>Agaricomycotina</taxon>
        <taxon>Tremellomycetes</taxon>
        <taxon>Tremellales</taxon>
        <taxon>Cuniculitremaceae</taxon>
        <taxon>Kockovaella</taxon>
    </lineage>
</organism>
<evidence type="ECO:0000256" key="12">
    <source>
        <dbReference type="SAM" id="Phobius"/>
    </source>
</evidence>
<feature type="transmembrane region" description="Helical" evidence="12">
    <location>
        <begin position="186"/>
        <end position="204"/>
    </location>
</feature>
<keyword evidence="9 12" id="KW-0472">Membrane</keyword>
<dbReference type="GO" id="GO:0006784">
    <property type="term" value="P:heme A biosynthetic process"/>
    <property type="evidence" value="ECO:0007669"/>
    <property type="project" value="InterPro"/>
</dbReference>
<dbReference type="RefSeq" id="XP_021874601.1">
    <property type="nucleotide sequence ID" value="XM_022014404.1"/>
</dbReference>